<reference evidence="2" key="4">
    <citation type="submission" date="2022-10" db="EMBL/GenBank/DDBJ databases">
        <title>Human gut microbiome strain richness.</title>
        <authorList>
            <person name="Chen-Liaw A."/>
        </authorList>
    </citation>
    <scope>NUCLEOTIDE SEQUENCE</scope>
    <source>
        <strain evidence="2">RTP21484st1_H8_RTP21484_190118</strain>
    </source>
</reference>
<organism evidence="3 4">
    <name type="scientific">Bacteroides ovatus</name>
    <dbReference type="NCBI Taxonomy" id="28116"/>
    <lineage>
        <taxon>Bacteria</taxon>
        <taxon>Pseudomonadati</taxon>
        <taxon>Bacteroidota</taxon>
        <taxon>Bacteroidia</taxon>
        <taxon>Bacteroidales</taxon>
        <taxon>Bacteroidaceae</taxon>
        <taxon>Bacteroides</taxon>
    </lineage>
</organism>
<dbReference type="InterPro" id="IPR027417">
    <property type="entry name" value="P-loop_NTPase"/>
</dbReference>
<dbReference type="Gene3D" id="3.40.50.300">
    <property type="entry name" value="P-loop containing nucleotide triphosphate hydrolases"/>
    <property type="match status" value="1"/>
</dbReference>
<dbReference type="EMBL" id="JAQQPO010000025">
    <property type="protein sequence ID" value="MDC7960324.1"/>
    <property type="molecule type" value="Genomic_DNA"/>
</dbReference>
<gene>
    <name evidence="3" type="primary">traG</name>
    <name evidence="3" type="ORF">DYI28_08720</name>
    <name evidence="2" type="ORF">PQ628_19170</name>
</gene>
<feature type="domain" description="TraG P-loop" evidence="1">
    <location>
        <begin position="39"/>
        <end position="191"/>
    </location>
</feature>
<dbReference type="Proteomes" id="UP001215078">
    <property type="component" value="Unassembled WGS sequence"/>
</dbReference>
<sequence>MSWFLLDRNLKLLEPYDWKLSRTVLRGERGSNAPDLPGKAIAKEGMANYIRYLFKTVRKFYGEAVVVTQEVDDIISSPVVKETIINNSDCKILLDQRKYQNKFDQIQNLLGLTDKERSQILSINLANAANRLYKEVWIGLGGTQSAVYATEVSAEEYLCYTTEETEKLELTRLTEKLGGNIELAIKQLAESKRQENK</sequence>
<protein>
    <submittedName>
        <fullName evidence="3">TraG family conjugative transposon ATPase</fullName>
    </submittedName>
</protein>
<dbReference type="RefSeq" id="WP_032844123.1">
    <property type="nucleotide sequence ID" value="NZ_CP041395.1"/>
</dbReference>
<evidence type="ECO:0000313" key="2">
    <source>
        <dbReference type="EMBL" id="MDC7960324.1"/>
    </source>
</evidence>
<reference evidence="3" key="3">
    <citation type="submission" date="2019-07" db="EMBL/GenBank/DDBJ databases">
        <authorList>
            <person name="Ross B.D."/>
            <person name="Verster A.J."/>
            <person name="Radey M.C."/>
            <person name="Schmidtke D.T."/>
            <person name="Pope C.E."/>
            <person name="Hoffman L.R."/>
            <person name="Hajjar A."/>
            <person name="Peterson S.B."/>
            <person name="Borenstein E."/>
            <person name="Mougous J.D."/>
        </authorList>
    </citation>
    <scope>NUCLEOTIDE SEQUENCE</scope>
    <source>
        <strain evidence="3">3725 D1 iv</strain>
    </source>
</reference>
<dbReference type="PANTHER" id="PTHR38467:SF1">
    <property type="entry name" value="CONJUGATIVE TRANSFER: ASSEMBLY"/>
    <property type="match status" value="1"/>
</dbReference>
<dbReference type="Pfam" id="PF19044">
    <property type="entry name" value="P-loop_TraG"/>
    <property type="match status" value="1"/>
</dbReference>
<proteinExistence type="predicted"/>
<evidence type="ECO:0000313" key="3">
    <source>
        <dbReference type="EMBL" id="QDM08796.1"/>
    </source>
</evidence>
<dbReference type="NCBIfam" id="TIGR03783">
    <property type="entry name" value="Bac_Flav_CT_G"/>
    <property type="match status" value="1"/>
</dbReference>
<dbReference type="PANTHER" id="PTHR38467">
    <property type="match status" value="1"/>
</dbReference>
<name>A0AAP9DHB1_BACOV</name>
<reference evidence="4" key="1">
    <citation type="journal article" date="2018" name="J. Anim. Genet.">
        <title>Acquired interbacterial defense systems protect against interspecies antagonism in the human gut microbiome.</title>
        <authorList>
            <person name="Ross B.D."/>
            <person name="Verster A.J."/>
            <person name="Radey M.C."/>
            <person name="Schmidtke D.T."/>
            <person name="Pope C.E."/>
            <person name="Hoffman L.R."/>
            <person name="Hajjar A."/>
            <person name="Peterson S.B."/>
            <person name="Borenstein E."/>
            <person name="Mougous J."/>
        </authorList>
    </citation>
    <scope>NUCLEOTIDE SEQUENCE [LARGE SCALE GENOMIC DNA]</scope>
    <source>
        <strain evidence="4">3725 D1 iv</strain>
    </source>
</reference>
<dbReference type="Proteomes" id="UP000318823">
    <property type="component" value="Chromosome"/>
</dbReference>
<dbReference type="InterPro" id="IPR053155">
    <property type="entry name" value="F-pilin_assembly_TraC"/>
</dbReference>
<evidence type="ECO:0000259" key="1">
    <source>
        <dbReference type="Pfam" id="PF19044"/>
    </source>
</evidence>
<dbReference type="InterPro" id="IPR022509">
    <property type="entry name" value="Conjugation_ATPase_TraG"/>
</dbReference>
<dbReference type="AlphaFoldDB" id="A0AAP9DHB1"/>
<dbReference type="EMBL" id="CP041395">
    <property type="protein sequence ID" value="QDM08796.1"/>
    <property type="molecule type" value="Genomic_DNA"/>
</dbReference>
<evidence type="ECO:0000313" key="4">
    <source>
        <dbReference type="Proteomes" id="UP000318823"/>
    </source>
</evidence>
<accession>A0AAP9DHB1</accession>
<reference evidence="3" key="2">
    <citation type="journal article" date="2018" name="Nature">
        <title>Human gut bacteria contain acquired interbacterial defence systems.</title>
        <authorList>
            <person name="Ross B.D."/>
            <person name="Verster A.J."/>
            <person name="Radey M.C."/>
            <person name="Schmidtke D.T."/>
            <person name="Pope C.E."/>
            <person name="Hoffman L.R."/>
            <person name="Hajjar A."/>
            <person name="Peterson S.B."/>
            <person name="Borenstein E."/>
            <person name="Mougous J."/>
        </authorList>
    </citation>
    <scope>NUCLEOTIDE SEQUENCE</scope>
    <source>
        <strain evidence="3">3725 D1 iv</strain>
    </source>
</reference>
<dbReference type="InterPro" id="IPR043964">
    <property type="entry name" value="P-loop_TraG"/>
</dbReference>